<dbReference type="EMBL" id="JABEZW010000008">
    <property type="protein sequence ID" value="MBA0772144.1"/>
    <property type="molecule type" value="Genomic_DNA"/>
</dbReference>
<accession>A0A7J9EH89</accession>
<proteinExistence type="predicted"/>
<comment type="caution">
    <text evidence="1">The sequence shown here is derived from an EMBL/GenBank/DDBJ whole genome shotgun (WGS) entry which is preliminary data.</text>
</comment>
<dbReference type="Proteomes" id="UP000593568">
    <property type="component" value="Unassembled WGS sequence"/>
</dbReference>
<protein>
    <submittedName>
        <fullName evidence="1">Uncharacterized protein</fullName>
    </submittedName>
</protein>
<organism evidence="1 2">
    <name type="scientific">Gossypium trilobum</name>
    <dbReference type="NCBI Taxonomy" id="34281"/>
    <lineage>
        <taxon>Eukaryota</taxon>
        <taxon>Viridiplantae</taxon>
        <taxon>Streptophyta</taxon>
        <taxon>Embryophyta</taxon>
        <taxon>Tracheophyta</taxon>
        <taxon>Spermatophyta</taxon>
        <taxon>Magnoliopsida</taxon>
        <taxon>eudicotyledons</taxon>
        <taxon>Gunneridae</taxon>
        <taxon>Pentapetalae</taxon>
        <taxon>rosids</taxon>
        <taxon>malvids</taxon>
        <taxon>Malvales</taxon>
        <taxon>Malvaceae</taxon>
        <taxon>Malvoideae</taxon>
        <taxon>Gossypium</taxon>
    </lineage>
</organism>
<dbReference type="AlphaFoldDB" id="A0A7J9EH89"/>
<reference evidence="1 2" key="1">
    <citation type="journal article" date="2019" name="Genome Biol. Evol.">
        <title>Insights into the evolution of the New World diploid cottons (Gossypium, subgenus Houzingenia) based on genome sequencing.</title>
        <authorList>
            <person name="Grover C.E."/>
            <person name="Arick M.A. 2nd"/>
            <person name="Thrash A."/>
            <person name="Conover J.L."/>
            <person name="Sanders W.S."/>
            <person name="Peterson D.G."/>
            <person name="Frelichowski J.E."/>
            <person name="Scheffler J.A."/>
            <person name="Scheffler B.E."/>
            <person name="Wendel J.F."/>
        </authorList>
    </citation>
    <scope>NUCLEOTIDE SEQUENCE [LARGE SCALE GENOMIC DNA]</scope>
    <source>
        <strain evidence="1">8</strain>
        <tissue evidence="1">Leaf</tissue>
    </source>
</reference>
<gene>
    <name evidence="1" type="ORF">Gotri_007573</name>
</gene>
<name>A0A7J9EH89_9ROSI</name>
<evidence type="ECO:0000313" key="1">
    <source>
        <dbReference type="EMBL" id="MBA0772144.1"/>
    </source>
</evidence>
<evidence type="ECO:0000313" key="2">
    <source>
        <dbReference type="Proteomes" id="UP000593568"/>
    </source>
</evidence>
<sequence length="25" mass="3049">MRRYQGALLITNPYRLMGFKHLRRG</sequence>
<keyword evidence="2" id="KW-1185">Reference proteome</keyword>